<dbReference type="InterPro" id="IPR002696">
    <property type="entry name" value="Membr_insert_effic_factor_YidD"/>
</dbReference>
<dbReference type="EMBL" id="NEVU01000002">
    <property type="protein sequence ID" value="OZI74601.1"/>
    <property type="molecule type" value="Genomic_DNA"/>
</dbReference>
<dbReference type="PANTHER" id="PTHR33383">
    <property type="entry name" value="MEMBRANE PROTEIN INSERTION EFFICIENCY FACTOR-RELATED"/>
    <property type="match status" value="1"/>
</dbReference>
<evidence type="ECO:0000313" key="2">
    <source>
        <dbReference type="Proteomes" id="UP000216429"/>
    </source>
</evidence>
<evidence type="ECO:0000313" key="1">
    <source>
        <dbReference type="EMBL" id="OZI74601.1"/>
    </source>
</evidence>
<dbReference type="NCBIfam" id="TIGR00278">
    <property type="entry name" value="membrane protein insertion efficiency factor YidD"/>
    <property type="match status" value="1"/>
</dbReference>
<proteinExistence type="predicted"/>
<evidence type="ECO:0008006" key="3">
    <source>
        <dbReference type="Google" id="ProtNLM"/>
    </source>
</evidence>
<protein>
    <recommendedName>
        <fullName evidence="3">Membrane protein insertion efficiency factor YidD</fullName>
    </recommendedName>
</protein>
<dbReference type="RefSeq" id="WP_208621940.1">
    <property type="nucleotide sequence ID" value="NZ_NEVU01000002.1"/>
</dbReference>
<organism evidence="1 2">
    <name type="scientific">Bordetella genomosp. 12</name>
    <dbReference type="NCBI Taxonomy" id="463035"/>
    <lineage>
        <taxon>Bacteria</taxon>
        <taxon>Pseudomonadati</taxon>
        <taxon>Pseudomonadota</taxon>
        <taxon>Betaproteobacteria</taxon>
        <taxon>Burkholderiales</taxon>
        <taxon>Alcaligenaceae</taxon>
        <taxon>Bordetella</taxon>
    </lineage>
</organism>
<sequence>MKFKTDPDYVTGAIVGTYRRFAPARLKGSCRFEPTCSEYCLLAVSKYGFWQGWRLTLSRLLRCRPPAGGVDLP</sequence>
<comment type="caution">
    <text evidence="1">The sequence shown here is derived from an EMBL/GenBank/DDBJ whole genome shotgun (WGS) entry which is preliminary data.</text>
</comment>
<accession>A0A261VLH7</accession>
<reference evidence="2" key="1">
    <citation type="submission" date="2017-05" db="EMBL/GenBank/DDBJ databases">
        <title>Complete and WGS of Bordetella genogroups.</title>
        <authorList>
            <person name="Spilker T."/>
            <person name="Lipuma J."/>
        </authorList>
    </citation>
    <scope>NUCLEOTIDE SEQUENCE [LARGE SCALE GENOMIC DNA]</scope>
    <source>
        <strain evidence="2">AU6712</strain>
    </source>
</reference>
<dbReference type="Pfam" id="PF01809">
    <property type="entry name" value="YidD"/>
    <property type="match status" value="1"/>
</dbReference>
<dbReference type="SMART" id="SM01234">
    <property type="entry name" value="Haemolytic"/>
    <property type="match status" value="1"/>
</dbReference>
<dbReference type="PANTHER" id="PTHR33383:SF1">
    <property type="entry name" value="MEMBRANE PROTEIN INSERTION EFFICIENCY FACTOR-RELATED"/>
    <property type="match status" value="1"/>
</dbReference>
<name>A0A261VLH7_9BORD</name>
<gene>
    <name evidence="1" type="ORF">CAL22_09085</name>
</gene>
<dbReference type="AlphaFoldDB" id="A0A261VLH7"/>
<dbReference type="Proteomes" id="UP000216429">
    <property type="component" value="Unassembled WGS sequence"/>
</dbReference>
<keyword evidence="2" id="KW-1185">Reference proteome</keyword>